<dbReference type="InterPro" id="IPR029068">
    <property type="entry name" value="Glyas_Bleomycin-R_OHBP_Dase"/>
</dbReference>
<dbReference type="Pfam" id="PF00903">
    <property type="entry name" value="Glyoxalase"/>
    <property type="match status" value="1"/>
</dbReference>
<accession>A0A2S9QER9</accession>
<dbReference type="InterPro" id="IPR004360">
    <property type="entry name" value="Glyas_Fos-R_dOase_dom"/>
</dbReference>
<dbReference type="PANTHER" id="PTHR35006:SF4">
    <property type="entry name" value="BLR7706 PROTEIN"/>
    <property type="match status" value="1"/>
</dbReference>
<reference evidence="2 3" key="1">
    <citation type="submission" date="2018-02" db="EMBL/GenBank/DDBJ databases">
        <title>Whole genome sequencing of endophytic bacterium.</title>
        <authorList>
            <person name="Eedara R."/>
            <person name="Podile A.R."/>
        </authorList>
    </citation>
    <scope>NUCLEOTIDE SEQUENCE [LARGE SCALE GENOMIC DNA]</scope>
    <source>
        <strain evidence="2 3">RP1T</strain>
    </source>
</reference>
<dbReference type="Gene3D" id="3.10.180.10">
    <property type="entry name" value="2,3-Dihydroxybiphenyl 1,2-Dioxygenase, domain 1"/>
    <property type="match status" value="1"/>
</dbReference>
<protein>
    <submittedName>
        <fullName evidence="2">Glyoxalase/bleomycin resistance/extradiol dioxygenase family protein</fullName>
    </submittedName>
</protein>
<name>A0A2S9QER9_9HYPH</name>
<keyword evidence="3" id="KW-1185">Reference proteome</keyword>
<dbReference type="SUPFAM" id="SSF54593">
    <property type="entry name" value="Glyoxalase/Bleomycin resistance protein/Dihydroxybiphenyl dioxygenase"/>
    <property type="match status" value="1"/>
</dbReference>
<dbReference type="OrthoDB" id="9807407at2"/>
<evidence type="ECO:0000259" key="1">
    <source>
        <dbReference type="PROSITE" id="PS51819"/>
    </source>
</evidence>
<dbReference type="PROSITE" id="PS51819">
    <property type="entry name" value="VOC"/>
    <property type="match status" value="1"/>
</dbReference>
<proteinExistence type="predicted"/>
<dbReference type="EMBL" id="PUEJ01000003">
    <property type="protein sequence ID" value="PRH87815.1"/>
    <property type="molecule type" value="Genomic_DNA"/>
</dbReference>
<organism evidence="2 3">
    <name type="scientific">Labrys okinawensis</name>
    <dbReference type="NCBI Taxonomy" id="346911"/>
    <lineage>
        <taxon>Bacteria</taxon>
        <taxon>Pseudomonadati</taxon>
        <taxon>Pseudomonadota</taxon>
        <taxon>Alphaproteobacteria</taxon>
        <taxon>Hyphomicrobiales</taxon>
        <taxon>Xanthobacteraceae</taxon>
        <taxon>Labrys</taxon>
    </lineage>
</organism>
<gene>
    <name evidence="2" type="ORF">C5L14_07825</name>
</gene>
<keyword evidence="2" id="KW-0560">Oxidoreductase</keyword>
<keyword evidence="2" id="KW-0223">Dioxygenase</keyword>
<dbReference type="GO" id="GO:0051213">
    <property type="term" value="F:dioxygenase activity"/>
    <property type="evidence" value="ECO:0007669"/>
    <property type="project" value="UniProtKB-KW"/>
</dbReference>
<dbReference type="InterPro" id="IPR037523">
    <property type="entry name" value="VOC_core"/>
</dbReference>
<dbReference type="RefSeq" id="WP_105861484.1">
    <property type="nucleotide sequence ID" value="NZ_PUEJ01000003.1"/>
</dbReference>
<sequence length="132" mass="14155">MLHHVSFGVADIERSAAFYDAVLGALGYVRVWEDLRPNEPDQAVGYGLPGGGDKFTLKLRDERARSPGAGFHLAFAAPSRQAVSQFHQAALAHGGVDNGGPGLRAHYGPTYFAAFVIDPDGHHIEAVCKSER</sequence>
<comment type="caution">
    <text evidence="2">The sequence shown here is derived from an EMBL/GenBank/DDBJ whole genome shotgun (WGS) entry which is preliminary data.</text>
</comment>
<dbReference type="AlphaFoldDB" id="A0A2S9QER9"/>
<feature type="domain" description="VOC" evidence="1">
    <location>
        <begin position="1"/>
        <end position="129"/>
    </location>
</feature>
<dbReference type="Proteomes" id="UP000237682">
    <property type="component" value="Unassembled WGS sequence"/>
</dbReference>
<evidence type="ECO:0000313" key="3">
    <source>
        <dbReference type="Proteomes" id="UP000237682"/>
    </source>
</evidence>
<evidence type="ECO:0000313" key="2">
    <source>
        <dbReference type="EMBL" id="PRH87815.1"/>
    </source>
</evidence>
<dbReference type="CDD" id="cd07262">
    <property type="entry name" value="VOC_like"/>
    <property type="match status" value="1"/>
</dbReference>
<dbReference type="PANTHER" id="PTHR35006">
    <property type="entry name" value="GLYOXALASE FAMILY PROTEIN (AFU_ORTHOLOGUE AFUA_5G14830)"/>
    <property type="match status" value="1"/>
</dbReference>